<proteinExistence type="predicted"/>
<dbReference type="OrthoDB" id="10003658at2759"/>
<reference evidence="1" key="1">
    <citation type="submission" date="2021-03" db="EMBL/GenBank/DDBJ databases">
        <authorList>
            <person name="Bekaert M."/>
        </authorList>
    </citation>
    <scope>NUCLEOTIDE SEQUENCE</scope>
</reference>
<dbReference type="EMBL" id="CAJPWZ010003103">
    <property type="protein sequence ID" value="CAG2252034.1"/>
    <property type="molecule type" value="Genomic_DNA"/>
</dbReference>
<dbReference type="Proteomes" id="UP000683360">
    <property type="component" value="Unassembled WGS sequence"/>
</dbReference>
<gene>
    <name evidence="1" type="ORF">MEDL_63613</name>
</gene>
<dbReference type="AlphaFoldDB" id="A0A8S3VEJ9"/>
<name>A0A8S3VEJ9_MYTED</name>
<organism evidence="1 2">
    <name type="scientific">Mytilus edulis</name>
    <name type="common">Blue mussel</name>
    <dbReference type="NCBI Taxonomy" id="6550"/>
    <lineage>
        <taxon>Eukaryota</taxon>
        <taxon>Metazoa</taxon>
        <taxon>Spiralia</taxon>
        <taxon>Lophotrochozoa</taxon>
        <taxon>Mollusca</taxon>
        <taxon>Bivalvia</taxon>
        <taxon>Autobranchia</taxon>
        <taxon>Pteriomorphia</taxon>
        <taxon>Mytilida</taxon>
        <taxon>Mytiloidea</taxon>
        <taxon>Mytilidae</taxon>
        <taxon>Mytilinae</taxon>
        <taxon>Mytilus</taxon>
    </lineage>
</organism>
<sequence>MQQAISNIVEFHTRAMKKHFKEKVNNITSMNPSILEFMYKELTLGGSKETNPAMQERLRIISLGNTNLLADLRHDNPGRSNIECDTFFEKLGGIIDDLSAADDIRHGHTHLSEFISLRDMIDQATAKCPHNTSIPSASLVRLLFFSEESVL</sequence>
<protein>
    <submittedName>
        <fullName evidence="1">Uncharacterized protein</fullName>
    </submittedName>
</protein>
<comment type="caution">
    <text evidence="1">The sequence shown here is derived from an EMBL/GenBank/DDBJ whole genome shotgun (WGS) entry which is preliminary data.</text>
</comment>
<evidence type="ECO:0000313" key="1">
    <source>
        <dbReference type="EMBL" id="CAG2252034.1"/>
    </source>
</evidence>
<keyword evidence="2" id="KW-1185">Reference proteome</keyword>
<accession>A0A8S3VEJ9</accession>
<evidence type="ECO:0000313" key="2">
    <source>
        <dbReference type="Proteomes" id="UP000683360"/>
    </source>
</evidence>